<dbReference type="RefSeq" id="WP_201684679.1">
    <property type="nucleotide sequence ID" value="NZ_JAEQNA010000005.1"/>
</dbReference>
<dbReference type="CDD" id="cd13578">
    <property type="entry name" value="PBP2_Bug27"/>
    <property type="match status" value="1"/>
</dbReference>
<organism evidence="3 4">
    <name type="scientific">Ramlibacter aurantiacus</name>
    <dbReference type="NCBI Taxonomy" id="2801330"/>
    <lineage>
        <taxon>Bacteria</taxon>
        <taxon>Pseudomonadati</taxon>
        <taxon>Pseudomonadota</taxon>
        <taxon>Betaproteobacteria</taxon>
        <taxon>Burkholderiales</taxon>
        <taxon>Comamonadaceae</taxon>
        <taxon>Ramlibacter</taxon>
    </lineage>
</organism>
<evidence type="ECO:0000313" key="3">
    <source>
        <dbReference type="EMBL" id="MBL0421608.1"/>
    </source>
</evidence>
<name>A0A936ZQH2_9BURK</name>
<dbReference type="PANTHER" id="PTHR42928:SF5">
    <property type="entry name" value="BLR1237 PROTEIN"/>
    <property type="match status" value="1"/>
</dbReference>
<dbReference type="InterPro" id="IPR005064">
    <property type="entry name" value="BUG"/>
</dbReference>
<reference evidence="3" key="1">
    <citation type="submission" date="2021-01" db="EMBL/GenBank/DDBJ databases">
        <title>Ramlibacter sp. strain AW1 16S ribosomal RNA gene Genome sequencing and assembly.</title>
        <authorList>
            <person name="Kang M."/>
        </authorList>
    </citation>
    <scope>NUCLEOTIDE SEQUENCE</scope>
    <source>
        <strain evidence="3">AW1</strain>
    </source>
</reference>
<feature type="chain" id="PRO_5036975187" evidence="2">
    <location>
        <begin position="26"/>
        <end position="330"/>
    </location>
</feature>
<comment type="caution">
    <text evidence="3">The sequence shown here is derived from an EMBL/GenBank/DDBJ whole genome shotgun (WGS) entry which is preliminary data.</text>
</comment>
<keyword evidence="4" id="KW-1185">Reference proteome</keyword>
<evidence type="ECO:0000313" key="4">
    <source>
        <dbReference type="Proteomes" id="UP000613011"/>
    </source>
</evidence>
<dbReference type="Proteomes" id="UP000613011">
    <property type="component" value="Unassembled WGS sequence"/>
</dbReference>
<accession>A0A936ZQH2</accession>
<dbReference type="Gene3D" id="3.40.190.150">
    <property type="entry name" value="Bordetella uptake gene, domain 1"/>
    <property type="match status" value="1"/>
</dbReference>
<evidence type="ECO:0000256" key="2">
    <source>
        <dbReference type="SAM" id="SignalP"/>
    </source>
</evidence>
<comment type="similarity">
    <text evidence="1">Belongs to the UPF0065 (bug) family.</text>
</comment>
<dbReference type="Pfam" id="PF03401">
    <property type="entry name" value="TctC"/>
    <property type="match status" value="1"/>
</dbReference>
<protein>
    <submittedName>
        <fullName evidence="3">Tripartite tricarboxylate transporter substrate binding protein</fullName>
    </submittedName>
</protein>
<evidence type="ECO:0000256" key="1">
    <source>
        <dbReference type="ARBA" id="ARBA00006987"/>
    </source>
</evidence>
<dbReference type="SUPFAM" id="SSF53850">
    <property type="entry name" value="Periplasmic binding protein-like II"/>
    <property type="match status" value="1"/>
</dbReference>
<proteinExistence type="inferred from homology"/>
<gene>
    <name evidence="3" type="ORF">JI739_14725</name>
</gene>
<dbReference type="EMBL" id="JAEQNA010000005">
    <property type="protein sequence ID" value="MBL0421608.1"/>
    <property type="molecule type" value="Genomic_DNA"/>
</dbReference>
<dbReference type="Gene3D" id="3.40.190.10">
    <property type="entry name" value="Periplasmic binding protein-like II"/>
    <property type="match status" value="1"/>
</dbReference>
<dbReference type="PIRSF" id="PIRSF017082">
    <property type="entry name" value="YflP"/>
    <property type="match status" value="1"/>
</dbReference>
<keyword evidence="2" id="KW-0732">Signal</keyword>
<sequence>MPFKTLRQLALFPALCLAFAGTAWAQGQPPAQDWPTRPVTLVVPYAPGGVLDGLVRPLAQRLSESLGKPFVVENRAGANTAIGTGVCARGEPTGYTFCATGSSVWTNALLQKNLPYDPVKDLAPVTNLVFADGHIVANSSVPFNDLKGMVAYAKANPGKLNFGSFGEGSTAHMFIEYIKDRAGVDIVHVPYKGAAPVIQATLANEVQMTYMATGAVLQHIKSGRMKAIVAPAPQRSPFLPDVPTLAEEGFDLKPSAWFGLFAAAGTPKPIIDRMQAEVRKILQDPKFREQVLTPQFYTPVGNTPEEFAEFGRREREIAATLVRVSRLKPE</sequence>
<feature type="signal peptide" evidence="2">
    <location>
        <begin position="1"/>
        <end position="25"/>
    </location>
</feature>
<dbReference type="PANTHER" id="PTHR42928">
    <property type="entry name" value="TRICARBOXYLATE-BINDING PROTEIN"/>
    <property type="match status" value="1"/>
</dbReference>
<dbReference type="AlphaFoldDB" id="A0A936ZQH2"/>
<dbReference type="InterPro" id="IPR042100">
    <property type="entry name" value="Bug_dom1"/>
</dbReference>